<dbReference type="OrthoDB" id="9866051at2"/>
<evidence type="ECO:0000313" key="1">
    <source>
        <dbReference type="EMBL" id="ART70553.1"/>
    </source>
</evidence>
<keyword evidence="2" id="KW-1185">Reference proteome</keyword>
<evidence type="ECO:0000313" key="2">
    <source>
        <dbReference type="Proteomes" id="UP000195331"/>
    </source>
</evidence>
<dbReference type="EMBL" id="CP020809">
    <property type="protein sequence ID" value="ART70553.1"/>
    <property type="molecule type" value="Genomic_DNA"/>
</dbReference>
<protein>
    <submittedName>
        <fullName evidence="1">Uncharacterized protein</fullName>
    </submittedName>
</protein>
<reference evidence="1 2" key="1">
    <citation type="submission" date="2017-04" db="EMBL/GenBank/DDBJ databases">
        <title>Whole Genome Sequence of 1,4-Dioxane Degrading Bacterium Mycobacterium dioxanotrophicus PH-06.</title>
        <authorList>
            <person name="He Y."/>
        </authorList>
    </citation>
    <scope>NUCLEOTIDE SEQUENCE [LARGE SCALE GENOMIC DNA]</scope>
    <source>
        <strain evidence="1 2">PH-06</strain>
    </source>
</reference>
<sequence length="151" mass="16695">MTEIDCRKPATHREGVSALNLRRVTGIRRRVDWNHIKTRDVSPEYPINVTPGNELTIVVWSGIPRFIVESGHVTIEFRSSWGNSLKVRPAASAHVLTDGHTKVTIDNEGSLHVDAPEDNRVRVYGSGQVTGGEFPKSIFGAVIDAVRGRDD</sequence>
<proteinExistence type="predicted"/>
<accession>A0A1Y0C5R3</accession>
<dbReference type="RefSeq" id="WP_087078011.1">
    <property type="nucleotide sequence ID" value="NZ_CP020809.1"/>
</dbReference>
<name>A0A1Y0C5R3_9MYCO</name>
<gene>
    <name evidence="1" type="ORF">BTO20_20210</name>
</gene>
<dbReference type="Proteomes" id="UP000195331">
    <property type="component" value="Chromosome"/>
</dbReference>
<organism evidence="1 2">
    <name type="scientific">Mycobacterium dioxanotrophicus</name>
    <dbReference type="NCBI Taxonomy" id="482462"/>
    <lineage>
        <taxon>Bacteria</taxon>
        <taxon>Bacillati</taxon>
        <taxon>Actinomycetota</taxon>
        <taxon>Actinomycetes</taxon>
        <taxon>Mycobacteriales</taxon>
        <taxon>Mycobacteriaceae</taxon>
        <taxon>Mycobacterium</taxon>
    </lineage>
</organism>
<dbReference type="KEGG" id="mdx:BTO20_20210"/>
<dbReference type="AlphaFoldDB" id="A0A1Y0C5R3"/>